<reference evidence="1 2" key="1">
    <citation type="journal article" date="2016" name="Front. Microbiol.">
        <title>Comprehensive Phylogenetic Analysis of Bovine Non-aureus Staphylococci Species Based on Whole-Genome Sequencing.</title>
        <authorList>
            <person name="Naushad S."/>
            <person name="Barkema H.W."/>
            <person name="Luby C."/>
            <person name="Condas L.A."/>
            <person name="Nobrega D.B."/>
            <person name="Carson D.A."/>
            <person name="De Buck J."/>
        </authorList>
    </citation>
    <scope>NUCLEOTIDE SEQUENCE [LARGE SCALE GENOMIC DNA]</scope>
    <source>
        <strain evidence="1 2">SNUC 4337</strain>
    </source>
</reference>
<dbReference type="GO" id="GO:0004386">
    <property type="term" value="F:helicase activity"/>
    <property type="evidence" value="ECO:0007669"/>
    <property type="project" value="UniProtKB-KW"/>
</dbReference>
<keyword evidence="1" id="KW-0547">Nucleotide-binding</keyword>
<keyword evidence="1" id="KW-0378">Hydrolase</keyword>
<dbReference type="SUPFAM" id="SSF52540">
    <property type="entry name" value="P-loop containing nucleoside triphosphate hydrolases"/>
    <property type="match status" value="1"/>
</dbReference>
<gene>
    <name evidence="1" type="ORF">BUZ61_14010</name>
</gene>
<protein>
    <submittedName>
        <fullName evidence="1">Helicase-exonuclease AddAB subunit AddA</fullName>
    </submittedName>
</protein>
<keyword evidence="1" id="KW-0540">Nuclease</keyword>
<dbReference type="Gene3D" id="3.40.50.300">
    <property type="entry name" value="P-loop containing nucleotide triphosphate hydrolases"/>
    <property type="match status" value="1"/>
</dbReference>
<keyword evidence="1" id="KW-0067">ATP-binding</keyword>
<dbReference type="InterPro" id="IPR027417">
    <property type="entry name" value="P-loop_NTPase"/>
</dbReference>
<sequence>LVITFPSLASVTLKAINDNEIISEEMRLMYVALTIAKEQLFLIGRVKSEQALDKMVGTAIAGDKLPVSYRLSAKTPFELIYPIYAKHQSHSITNDLKFEQDINDLALPLQPKVEIQIDDYSDIKPDETEEDKEDYRTVADIIDYQSGQPEVERQIEQQLAFEYPYQKDMVKPTKQSVSELKRQLETEESGTSYERVRQYRLGASTYERPQFLRQHQKRKANEIGTLMHTVMQHLPFKTERMTEDELDQYIDHLIEKNIIEDDAKQDIRMKEVVKFINSDLY</sequence>
<dbReference type="AlphaFoldDB" id="A0A2T4S6X7"/>
<dbReference type="Proteomes" id="UP000240400">
    <property type="component" value="Unassembled WGS sequence"/>
</dbReference>
<keyword evidence="1" id="KW-0269">Exonuclease</keyword>
<feature type="non-terminal residue" evidence="1">
    <location>
        <position position="281"/>
    </location>
</feature>
<comment type="caution">
    <text evidence="1">The sequence shown here is derived from an EMBL/GenBank/DDBJ whole genome shotgun (WGS) entry which is preliminary data.</text>
</comment>
<dbReference type="InterPro" id="IPR011604">
    <property type="entry name" value="PDDEXK-like_dom_sf"/>
</dbReference>
<dbReference type="SUPFAM" id="SSF52980">
    <property type="entry name" value="Restriction endonuclease-like"/>
    <property type="match status" value="1"/>
</dbReference>
<organism evidence="1 2">
    <name type="scientific">Staphylococcus nepalensis</name>
    <dbReference type="NCBI Taxonomy" id="214473"/>
    <lineage>
        <taxon>Bacteria</taxon>
        <taxon>Bacillati</taxon>
        <taxon>Bacillota</taxon>
        <taxon>Bacilli</taxon>
        <taxon>Bacillales</taxon>
        <taxon>Staphylococcaceae</taxon>
        <taxon>Staphylococcus</taxon>
    </lineage>
</organism>
<dbReference type="Gene3D" id="3.90.320.10">
    <property type="match status" value="1"/>
</dbReference>
<dbReference type="EMBL" id="PZHR01000252">
    <property type="protein sequence ID" value="PTK53706.1"/>
    <property type="molecule type" value="Genomic_DNA"/>
</dbReference>
<evidence type="ECO:0000313" key="2">
    <source>
        <dbReference type="Proteomes" id="UP000240400"/>
    </source>
</evidence>
<proteinExistence type="predicted"/>
<feature type="non-terminal residue" evidence="1">
    <location>
        <position position="1"/>
    </location>
</feature>
<evidence type="ECO:0000313" key="1">
    <source>
        <dbReference type="EMBL" id="PTK53706.1"/>
    </source>
</evidence>
<dbReference type="GO" id="GO:0004527">
    <property type="term" value="F:exonuclease activity"/>
    <property type="evidence" value="ECO:0007669"/>
    <property type="project" value="UniProtKB-KW"/>
</dbReference>
<keyword evidence="1" id="KW-0347">Helicase</keyword>
<name>A0A2T4S6X7_9STAP</name>
<dbReference type="InterPro" id="IPR011335">
    <property type="entry name" value="Restrct_endonuc-II-like"/>
</dbReference>
<accession>A0A2T4S6X7</accession>